<keyword evidence="1" id="KW-0732">Signal</keyword>
<name>A0ABQ5V6U4_9PROT</name>
<accession>A0ABQ5V6U4</accession>
<evidence type="ECO:0000313" key="2">
    <source>
        <dbReference type="EMBL" id="GLQ23261.1"/>
    </source>
</evidence>
<reference evidence="2" key="1">
    <citation type="journal article" date="2014" name="Int. J. Syst. Evol. Microbiol.">
        <title>Complete genome of a new Firmicutes species belonging to the dominant human colonic microbiota ('Ruminococcus bicirculans') reveals two chromosomes and a selective capacity to utilize plant glucans.</title>
        <authorList>
            <consortium name="NISC Comparative Sequencing Program"/>
            <person name="Wegmann U."/>
            <person name="Louis P."/>
            <person name="Goesmann A."/>
            <person name="Henrissat B."/>
            <person name="Duncan S.H."/>
            <person name="Flint H.J."/>
        </authorList>
    </citation>
    <scope>NUCLEOTIDE SEQUENCE</scope>
    <source>
        <strain evidence="2">NBRC 108219</strain>
    </source>
</reference>
<organism evidence="2 3">
    <name type="scientific">Algimonas ampicilliniresistens</name>
    <dbReference type="NCBI Taxonomy" id="1298735"/>
    <lineage>
        <taxon>Bacteria</taxon>
        <taxon>Pseudomonadati</taxon>
        <taxon>Pseudomonadota</taxon>
        <taxon>Alphaproteobacteria</taxon>
        <taxon>Maricaulales</taxon>
        <taxon>Robiginitomaculaceae</taxon>
        <taxon>Algimonas</taxon>
    </lineage>
</organism>
<dbReference type="EMBL" id="BSNK01000001">
    <property type="protein sequence ID" value="GLQ23261.1"/>
    <property type="molecule type" value="Genomic_DNA"/>
</dbReference>
<evidence type="ECO:0000256" key="1">
    <source>
        <dbReference type="SAM" id="SignalP"/>
    </source>
</evidence>
<comment type="caution">
    <text evidence="2">The sequence shown here is derived from an EMBL/GenBank/DDBJ whole genome shotgun (WGS) entry which is preliminary data.</text>
</comment>
<evidence type="ECO:0000313" key="3">
    <source>
        <dbReference type="Proteomes" id="UP001161391"/>
    </source>
</evidence>
<gene>
    <name evidence="2" type="ORF">GCM10007853_11350</name>
</gene>
<dbReference type="Proteomes" id="UP001161391">
    <property type="component" value="Unassembled WGS sequence"/>
</dbReference>
<keyword evidence="3" id="KW-1185">Reference proteome</keyword>
<reference evidence="2" key="2">
    <citation type="submission" date="2023-01" db="EMBL/GenBank/DDBJ databases">
        <title>Draft genome sequence of Algimonas ampicilliniresistens strain NBRC 108219.</title>
        <authorList>
            <person name="Sun Q."/>
            <person name="Mori K."/>
        </authorList>
    </citation>
    <scope>NUCLEOTIDE SEQUENCE</scope>
    <source>
        <strain evidence="2">NBRC 108219</strain>
    </source>
</reference>
<feature type="chain" id="PRO_5045748598" description="DUF995 domain-containing protein" evidence="1">
    <location>
        <begin position="17"/>
        <end position="145"/>
    </location>
</feature>
<feature type="signal peptide" evidence="1">
    <location>
        <begin position="1"/>
        <end position="16"/>
    </location>
</feature>
<protein>
    <recommendedName>
        <fullName evidence="4">DUF995 domain-containing protein</fullName>
    </recommendedName>
</protein>
<proteinExistence type="predicted"/>
<evidence type="ECO:0008006" key="4">
    <source>
        <dbReference type="Google" id="ProtNLM"/>
    </source>
</evidence>
<sequence>MLLVLMVGLFADPAYAQTVPPIDPYSTPDPTQETPLDGDELTALFLDQTHRGYYQVDDWKDSAPAFTERMNADGTTVHLRDGIKAGGTWKTRQNVVCFTYDDLNGGCFNMYQRGNCYYAVSAFTSDLVAVTVIGDEAPDCEPSYA</sequence>